<protein>
    <submittedName>
        <fullName evidence="1">Uncharacterized protein</fullName>
    </submittedName>
</protein>
<comment type="caution">
    <text evidence="1">The sequence shown here is derived from an EMBL/GenBank/DDBJ whole genome shotgun (WGS) entry which is preliminary data.</text>
</comment>
<sequence>MGKRIKILAFALTASALLLCGFVYQIAHVMTIEDHYGDLQNFYFRSKNGDLILNLDSKKYGLIRKDSKRIQVVCKNHPGIDLYKWVYVYEDFRESKNEVYRSDTIPDLSGLTYEEVVKLVRENKMELIIKN</sequence>
<evidence type="ECO:0000313" key="1">
    <source>
        <dbReference type="EMBL" id="MFD2248492.1"/>
    </source>
</evidence>
<organism evidence="1 2">
    <name type="scientific">Pontibacter ruber</name>
    <dbReference type="NCBI Taxonomy" id="1343895"/>
    <lineage>
        <taxon>Bacteria</taxon>
        <taxon>Pseudomonadati</taxon>
        <taxon>Bacteroidota</taxon>
        <taxon>Cytophagia</taxon>
        <taxon>Cytophagales</taxon>
        <taxon>Hymenobacteraceae</taxon>
        <taxon>Pontibacter</taxon>
    </lineage>
</organism>
<accession>A0ABW5D1G6</accession>
<keyword evidence="2" id="KW-1185">Reference proteome</keyword>
<evidence type="ECO:0000313" key="2">
    <source>
        <dbReference type="Proteomes" id="UP001597374"/>
    </source>
</evidence>
<proteinExistence type="predicted"/>
<dbReference type="EMBL" id="JBHUIM010000003">
    <property type="protein sequence ID" value="MFD2248492.1"/>
    <property type="molecule type" value="Genomic_DNA"/>
</dbReference>
<name>A0ABW5D1G6_9BACT</name>
<dbReference type="RefSeq" id="WP_250431442.1">
    <property type="nucleotide sequence ID" value="NZ_JALPRR010000004.1"/>
</dbReference>
<dbReference type="Proteomes" id="UP001597374">
    <property type="component" value="Unassembled WGS sequence"/>
</dbReference>
<gene>
    <name evidence="1" type="ORF">ACFSKP_19650</name>
</gene>
<reference evidence="2" key="1">
    <citation type="journal article" date="2019" name="Int. J. Syst. Evol. Microbiol.">
        <title>The Global Catalogue of Microorganisms (GCM) 10K type strain sequencing project: providing services to taxonomists for standard genome sequencing and annotation.</title>
        <authorList>
            <consortium name="The Broad Institute Genomics Platform"/>
            <consortium name="The Broad Institute Genome Sequencing Center for Infectious Disease"/>
            <person name="Wu L."/>
            <person name="Ma J."/>
        </authorList>
    </citation>
    <scope>NUCLEOTIDE SEQUENCE [LARGE SCALE GENOMIC DNA]</scope>
    <source>
        <strain evidence="2">CGMCC 4.1782</strain>
    </source>
</reference>